<dbReference type="InterPro" id="IPR021899">
    <property type="entry name" value="DUF3511"/>
</dbReference>
<dbReference type="PANTHER" id="PTHR33193:SF13">
    <property type="entry name" value="EXPRESSED PROTEIN"/>
    <property type="match status" value="1"/>
</dbReference>
<sequence length="86" mass="9763">MESYGSGHRPYSGDRRMEVVSGKSHGWSADSTQGSEKAWRFSDPEAKRKKRIAKYKVYGVEGKVKATVKKGLRWIKKKCSQIAHGY</sequence>
<feature type="region of interest" description="Disordered" evidence="1">
    <location>
        <begin position="1"/>
        <end position="43"/>
    </location>
</feature>
<protein>
    <recommendedName>
        <fullName evidence="4">DUF3511 domain-containing protein</fullName>
    </recommendedName>
</protein>
<dbReference type="Proteomes" id="UP000501690">
    <property type="component" value="Linkage Group LG6"/>
</dbReference>
<reference evidence="2 3" key="1">
    <citation type="submission" date="2019-04" db="EMBL/GenBank/DDBJ databases">
        <title>An improved genome assembly and genetic linkage map for asparagus bean, Vigna unguiculata ssp. sesquipedialis.</title>
        <authorList>
            <person name="Xia Q."/>
            <person name="Zhang R."/>
            <person name="Dong Y."/>
        </authorList>
    </citation>
    <scope>NUCLEOTIDE SEQUENCE [LARGE SCALE GENOMIC DNA]</scope>
    <source>
        <tissue evidence="2">Leaf</tissue>
    </source>
</reference>
<name>A0A4D6MCY4_VIGUN</name>
<dbReference type="PANTHER" id="PTHR33193">
    <property type="entry name" value="DOMAIN PROTEIN, PUTATIVE (DUF3511)-RELATED"/>
    <property type="match status" value="1"/>
</dbReference>
<dbReference type="EMBL" id="CP039350">
    <property type="protein sequence ID" value="QCD98271.1"/>
    <property type="molecule type" value="Genomic_DNA"/>
</dbReference>
<evidence type="ECO:0000256" key="1">
    <source>
        <dbReference type="SAM" id="MobiDB-lite"/>
    </source>
</evidence>
<gene>
    <name evidence="2" type="ORF">DEO72_LG6g2989</name>
</gene>
<evidence type="ECO:0000313" key="2">
    <source>
        <dbReference type="EMBL" id="QCD98271.1"/>
    </source>
</evidence>
<evidence type="ECO:0008006" key="4">
    <source>
        <dbReference type="Google" id="ProtNLM"/>
    </source>
</evidence>
<keyword evidence="3" id="KW-1185">Reference proteome</keyword>
<dbReference type="AlphaFoldDB" id="A0A4D6MCY4"/>
<organism evidence="2 3">
    <name type="scientific">Vigna unguiculata</name>
    <name type="common">Cowpea</name>
    <dbReference type="NCBI Taxonomy" id="3917"/>
    <lineage>
        <taxon>Eukaryota</taxon>
        <taxon>Viridiplantae</taxon>
        <taxon>Streptophyta</taxon>
        <taxon>Embryophyta</taxon>
        <taxon>Tracheophyta</taxon>
        <taxon>Spermatophyta</taxon>
        <taxon>Magnoliopsida</taxon>
        <taxon>eudicotyledons</taxon>
        <taxon>Gunneridae</taxon>
        <taxon>Pentapetalae</taxon>
        <taxon>rosids</taxon>
        <taxon>fabids</taxon>
        <taxon>Fabales</taxon>
        <taxon>Fabaceae</taxon>
        <taxon>Papilionoideae</taxon>
        <taxon>50 kb inversion clade</taxon>
        <taxon>NPAAA clade</taxon>
        <taxon>indigoferoid/millettioid clade</taxon>
        <taxon>Phaseoleae</taxon>
        <taxon>Vigna</taxon>
    </lineage>
</organism>
<dbReference type="Pfam" id="PF12023">
    <property type="entry name" value="DUF3511"/>
    <property type="match status" value="1"/>
</dbReference>
<accession>A0A4D6MCY4</accession>
<evidence type="ECO:0000313" key="3">
    <source>
        <dbReference type="Proteomes" id="UP000501690"/>
    </source>
</evidence>
<proteinExistence type="predicted"/>